<dbReference type="InParanoid" id="A0A0C3PZ64"/>
<sequence length="68" mass="7239">MVPCKCKLPFLAVASVVGVCAENRLSDVVLTFQDLSRSCPCPALATLGACINSVLVMGTTFQFHYIST</sequence>
<proteinExistence type="predicted"/>
<keyword evidence="2" id="KW-1185">Reference proteome</keyword>
<evidence type="ECO:0000313" key="1">
    <source>
        <dbReference type="EMBL" id="KIO15096.1"/>
    </source>
</evidence>
<dbReference type="HOGENOM" id="CLU_2794938_0_0_1"/>
<dbReference type="Proteomes" id="UP000054217">
    <property type="component" value="Unassembled WGS sequence"/>
</dbReference>
<organism evidence="1 2">
    <name type="scientific">Pisolithus tinctorius Marx 270</name>
    <dbReference type="NCBI Taxonomy" id="870435"/>
    <lineage>
        <taxon>Eukaryota</taxon>
        <taxon>Fungi</taxon>
        <taxon>Dikarya</taxon>
        <taxon>Basidiomycota</taxon>
        <taxon>Agaricomycotina</taxon>
        <taxon>Agaricomycetes</taxon>
        <taxon>Agaricomycetidae</taxon>
        <taxon>Boletales</taxon>
        <taxon>Sclerodermatineae</taxon>
        <taxon>Pisolithaceae</taxon>
        <taxon>Pisolithus</taxon>
    </lineage>
</organism>
<reference evidence="1 2" key="1">
    <citation type="submission" date="2014-04" db="EMBL/GenBank/DDBJ databases">
        <authorList>
            <consortium name="DOE Joint Genome Institute"/>
            <person name="Kuo A."/>
            <person name="Kohler A."/>
            <person name="Costa M.D."/>
            <person name="Nagy L.G."/>
            <person name="Floudas D."/>
            <person name="Copeland A."/>
            <person name="Barry K.W."/>
            <person name="Cichocki N."/>
            <person name="Veneault-Fourrey C."/>
            <person name="LaButti K."/>
            <person name="Lindquist E.A."/>
            <person name="Lipzen A."/>
            <person name="Lundell T."/>
            <person name="Morin E."/>
            <person name="Murat C."/>
            <person name="Sun H."/>
            <person name="Tunlid A."/>
            <person name="Henrissat B."/>
            <person name="Grigoriev I.V."/>
            <person name="Hibbett D.S."/>
            <person name="Martin F."/>
            <person name="Nordberg H.P."/>
            <person name="Cantor M.N."/>
            <person name="Hua S.X."/>
        </authorList>
    </citation>
    <scope>NUCLEOTIDE SEQUENCE [LARGE SCALE GENOMIC DNA]</scope>
    <source>
        <strain evidence="1 2">Marx 270</strain>
    </source>
</reference>
<protein>
    <submittedName>
        <fullName evidence="1">Uncharacterized protein</fullName>
    </submittedName>
</protein>
<gene>
    <name evidence="1" type="ORF">M404DRAFT_991795</name>
</gene>
<reference evidence="2" key="2">
    <citation type="submission" date="2015-01" db="EMBL/GenBank/DDBJ databases">
        <title>Evolutionary Origins and Diversification of the Mycorrhizal Mutualists.</title>
        <authorList>
            <consortium name="DOE Joint Genome Institute"/>
            <consortium name="Mycorrhizal Genomics Consortium"/>
            <person name="Kohler A."/>
            <person name="Kuo A."/>
            <person name="Nagy L.G."/>
            <person name="Floudas D."/>
            <person name="Copeland A."/>
            <person name="Barry K.W."/>
            <person name="Cichocki N."/>
            <person name="Veneault-Fourrey C."/>
            <person name="LaButti K."/>
            <person name="Lindquist E.A."/>
            <person name="Lipzen A."/>
            <person name="Lundell T."/>
            <person name="Morin E."/>
            <person name="Murat C."/>
            <person name="Riley R."/>
            <person name="Ohm R."/>
            <person name="Sun H."/>
            <person name="Tunlid A."/>
            <person name="Henrissat B."/>
            <person name="Grigoriev I.V."/>
            <person name="Hibbett D.S."/>
            <person name="Martin F."/>
        </authorList>
    </citation>
    <scope>NUCLEOTIDE SEQUENCE [LARGE SCALE GENOMIC DNA]</scope>
    <source>
        <strain evidence="2">Marx 270</strain>
    </source>
</reference>
<name>A0A0C3PZ64_PISTI</name>
<dbReference type="EMBL" id="KN831944">
    <property type="protein sequence ID" value="KIO15096.1"/>
    <property type="molecule type" value="Genomic_DNA"/>
</dbReference>
<dbReference type="AlphaFoldDB" id="A0A0C3PZ64"/>
<evidence type="ECO:0000313" key="2">
    <source>
        <dbReference type="Proteomes" id="UP000054217"/>
    </source>
</evidence>
<accession>A0A0C3PZ64</accession>